<evidence type="ECO:0000313" key="1">
    <source>
        <dbReference type="EMBL" id="AFL83335.1"/>
    </source>
</evidence>
<proteinExistence type="predicted"/>
<name>I3Z267_BELBD</name>
<protein>
    <recommendedName>
        <fullName evidence="3">Peptidyl-prolyl cis-trans isomerase</fullName>
    </recommendedName>
</protein>
<dbReference type="eggNOG" id="COG0760">
    <property type="taxonomic scope" value="Bacteria"/>
</dbReference>
<organism evidence="1 2">
    <name type="scientific">Belliella baltica (strain DSM 15883 / CIP 108006 / LMG 21964 / BA134)</name>
    <dbReference type="NCBI Taxonomy" id="866536"/>
    <lineage>
        <taxon>Bacteria</taxon>
        <taxon>Pseudomonadati</taxon>
        <taxon>Bacteroidota</taxon>
        <taxon>Cytophagia</taxon>
        <taxon>Cytophagales</taxon>
        <taxon>Cyclobacteriaceae</taxon>
        <taxon>Belliella</taxon>
    </lineage>
</organism>
<dbReference type="PROSITE" id="PS51257">
    <property type="entry name" value="PROKAR_LIPOPROTEIN"/>
    <property type="match status" value="1"/>
</dbReference>
<keyword evidence="2" id="KW-1185">Reference proteome</keyword>
<accession>I3Z267</accession>
<dbReference type="RefSeq" id="WP_014771344.1">
    <property type="nucleotide sequence ID" value="NC_018010.1"/>
</dbReference>
<dbReference type="AlphaFoldDB" id="I3Z267"/>
<dbReference type="STRING" id="866536.Belba_0680"/>
<evidence type="ECO:0008006" key="3">
    <source>
        <dbReference type="Google" id="ProtNLM"/>
    </source>
</evidence>
<dbReference type="EMBL" id="CP003281">
    <property type="protein sequence ID" value="AFL83335.1"/>
    <property type="molecule type" value="Genomic_DNA"/>
</dbReference>
<dbReference type="OrthoDB" id="9785180at2"/>
<sequence>MKKEEYTILSLTNKFYLPIIVSLLISSCDFFKFKSENEDLEENPIVASVGNQMLRKSDIAFLVTSNSSKEDSTNLTNRYVQSWIKKQLMILEAGKNMTFDEAELNRKLLDYKYALMVYEFEKSYVTSNSETEISIAEIAEYYENNKESFSLKEIIVRTNFFKLEKSSPQNRPLRRLLSTDNDKSESSIRQIALDHATNYYMEDSTWVRFEDVIINTPLSNNNNKVELLRNNKLITVDDEVYSYYFQILDYKLQDQIPPLDFVKEEIYKILTNKKRVALIEQLQKDIYNRALENNEFKIYD</sequence>
<dbReference type="Proteomes" id="UP000006050">
    <property type="component" value="Chromosome"/>
</dbReference>
<reference evidence="2" key="1">
    <citation type="submission" date="2012-06" db="EMBL/GenBank/DDBJ databases">
        <title>The complete genome of Belliella baltica DSM 15883.</title>
        <authorList>
            <person name="Lucas S."/>
            <person name="Copeland A."/>
            <person name="Lapidus A."/>
            <person name="Goodwin L."/>
            <person name="Pitluck S."/>
            <person name="Peters L."/>
            <person name="Mikhailova N."/>
            <person name="Davenport K."/>
            <person name="Kyrpides N."/>
            <person name="Mavromatis K."/>
            <person name="Pagani I."/>
            <person name="Ivanova N."/>
            <person name="Ovchinnikova G."/>
            <person name="Zeytun A."/>
            <person name="Detter J.C."/>
            <person name="Han C."/>
            <person name="Land M."/>
            <person name="Hauser L."/>
            <person name="Markowitz V."/>
            <person name="Cheng J.-F."/>
            <person name="Hugenholtz P."/>
            <person name="Woyke T."/>
            <person name="Wu D."/>
            <person name="Tindall B."/>
            <person name="Pomrenke H."/>
            <person name="Brambilla E."/>
            <person name="Klenk H.-P."/>
            <person name="Eisen J.A."/>
        </authorList>
    </citation>
    <scope>NUCLEOTIDE SEQUENCE [LARGE SCALE GENOMIC DNA]</scope>
    <source>
        <strain evidence="2">DSM 15883 / CIP 108006 / LMG 21964 / BA134</strain>
    </source>
</reference>
<gene>
    <name evidence="1" type="ordered locus">Belba_0680</name>
</gene>
<dbReference type="KEGG" id="bbd:Belba_0680"/>
<dbReference type="HOGENOM" id="CLU_080679_0_0_10"/>
<evidence type="ECO:0000313" key="2">
    <source>
        <dbReference type="Proteomes" id="UP000006050"/>
    </source>
</evidence>